<keyword evidence="2" id="KW-1185">Reference proteome</keyword>
<evidence type="ECO:0000313" key="2">
    <source>
        <dbReference type="Proteomes" id="UP001596022"/>
    </source>
</evidence>
<name>A0ABV9GTU5_9BACL</name>
<dbReference type="RefSeq" id="WP_376847436.1">
    <property type="nucleotide sequence ID" value="NZ_JBHSFW010000019.1"/>
</dbReference>
<sequence>MSDIKIVLADAHKEQMQNNDVAKELKDVQAFFQDKHFLFKEGTVNFVILRGIYRHLERVLTIAGVFVNKTGKSIKGLKGNLKFDLKEKGNTKFPGIEFDFPQSFLGKLENNAGFIIHINVPVEGLNKEKKVYDATELTGAVEDVEVVFDHNEIA</sequence>
<gene>
    <name evidence="1" type="ORF">ACFO4N_16610</name>
</gene>
<protein>
    <submittedName>
        <fullName evidence="1">Uncharacterized protein</fullName>
    </submittedName>
</protein>
<dbReference type="Proteomes" id="UP001596022">
    <property type="component" value="Unassembled WGS sequence"/>
</dbReference>
<proteinExistence type="predicted"/>
<dbReference type="EMBL" id="JBHSFW010000019">
    <property type="protein sequence ID" value="MFC4620326.1"/>
    <property type="molecule type" value="Genomic_DNA"/>
</dbReference>
<accession>A0ABV9GTU5</accession>
<evidence type="ECO:0000313" key="1">
    <source>
        <dbReference type="EMBL" id="MFC4620326.1"/>
    </source>
</evidence>
<reference evidence="2" key="1">
    <citation type="journal article" date="2019" name="Int. J. Syst. Evol. Microbiol.">
        <title>The Global Catalogue of Microorganisms (GCM) 10K type strain sequencing project: providing services to taxonomists for standard genome sequencing and annotation.</title>
        <authorList>
            <consortium name="The Broad Institute Genomics Platform"/>
            <consortium name="The Broad Institute Genome Sequencing Center for Infectious Disease"/>
            <person name="Wu L."/>
            <person name="Ma J."/>
        </authorList>
    </citation>
    <scope>NUCLEOTIDE SEQUENCE [LARGE SCALE GENOMIC DNA]</scope>
    <source>
        <strain evidence="2">CGMCC 1.16306</strain>
    </source>
</reference>
<comment type="caution">
    <text evidence="1">The sequence shown here is derived from an EMBL/GenBank/DDBJ whole genome shotgun (WGS) entry which is preliminary data.</text>
</comment>
<organism evidence="1 2">
    <name type="scientific">Camelliibacillus cellulosilyticus</name>
    <dbReference type="NCBI Taxonomy" id="2174486"/>
    <lineage>
        <taxon>Bacteria</taxon>
        <taxon>Bacillati</taxon>
        <taxon>Bacillota</taxon>
        <taxon>Bacilli</taxon>
        <taxon>Bacillales</taxon>
        <taxon>Sporolactobacillaceae</taxon>
        <taxon>Camelliibacillus</taxon>
    </lineage>
</organism>